<evidence type="ECO:0000256" key="1">
    <source>
        <dbReference type="SAM" id="MobiDB-lite"/>
    </source>
</evidence>
<comment type="caution">
    <text evidence="2">The sequence shown here is derived from an EMBL/GenBank/DDBJ whole genome shotgun (WGS) entry which is preliminary data.</text>
</comment>
<keyword evidence="3" id="KW-1185">Reference proteome</keyword>
<evidence type="ECO:0000313" key="3">
    <source>
        <dbReference type="Proteomes" id="UP001291623"/>
    </source>
</evidence>
<feature type="compositionally biased region" description="Polar residues" evidence="1">
    <location>
        <begin position="93"/>
        <end position="110"/>
    </location>
</feature>
<evidence type="ECO:0000313" key="2">
    <source>
        <dbReference type="EMBL" id="KAK4344903.1"/>
    </source>
</evidence>
<dbReference type="EMBL" id="JAVYJV010000019">
    <property type="protein sequence ID" value="KAK4344903.1"/>
    <property type="molecule type" value="Genomic_DNA"/>
</dbReference>
<dbReference type="AlphaFoldDB" id="A0AAE1UU60"/>
<sequence>MIRVANAQGNQFSLTVSYDWKPEFCQKCMKIGHVFLEEVVQNEEFQAPRRRRRHRRIEQVWQVREQANLRAVPYPGITTAQASIGKVQEEKTTSAPPQRQEQSRYSSYLY</sequence>
<accession>A0AAE1UU60</accession>
<reference evidence="2" key="1">
    <citation type="submission" date="2023-12" db="EMBL/GenBank/DDBJ databases">
        <title>Genome assembly of Anisodus tanguticus.</title>
        <authorList>
            <person name="Wang Y.-J."/>
        </authorList>
    </citation>
    <scope>NUCLEOTIDE SEQUENCE</scope>
    <source>
        <strain evidence="2">KB-2021</strain>
        <tissue evidence="2">Leaf</tissue>
    </source>
</reference>
<organism evidence="2 3">
    <name type="scientific">Anisodus tanguticus</name>
    <dbReference type="NCBI Taxonomy" id="243964"/>
    <lineage>
        <taxon>Eukaryota</taxon>
        <taxon>Viridiplantae</taxon>
        <taxon>Streptophyta</taxon>
        <taxon>Embryophyta</taxon>
        <taxon>Tracheophyta</taxon>
        <taxon>Spermatophyta</taxon>
        <taxon>Magnoliopsida</taxon>
        <taxon>eudicotyledons</taxon>
        <taxon>Gunneridae</taxon>
        <taxon>Pentapetalae</taxon>
        <taxon>asterids</taxon>
        <taxon>lamiids</taxon>
        <taxon>Solanales</taxon>
        <taxon>Solanaceae</taxon>
        <taxon>Solanoideae</taxon>
        <taxon>Hyoscyameae</taxon>
        <taxon>Anisodus</taxon>
    </lineage>
</organism>
<dbReference type="Proteomes" id="UP001291623">
    <property type="component" value="Unassembled WGS sequence"/>
</dbReference>
<gene>
    <name evidence="2" type="ORF">RND71_035079</name>
</gene>
<name>A0AAE1UU60_9SOLA</name>
<proteinExistence type="predicted"/>
<protein>
    <submittedName>
        <fullName evidence="2">Uncharacterized protein</fullName>
    </submittedName>
</protein>
<feature type="region of interest" description="Disordered" evidence="1">
    <location>
        <begin position="82"/>
        <end position="110"/>
    </location>
</feature>